<protein>
    <recommendedName>
        <fullName evidence="3">Type IV secretion system protein VirB7</fullName>
    </recommendedName>
</protein>
<dbReference type="KEGG" id="rad:CO657_31380"/>
<dbReference type="Proteomes" id="UP000220927">
    <property type="component" value="Plasmid pRapFH23c"/>
</dbReference>
<dbReference type="RefSeq" id="WP_054184134.1">
    <property type="nucleotide sequence ID" value="NZ_CP035001.1"/>
</dbReference>
<keyword evidence="1" id="KW-0614">Plasmid</keyword>
<organism evidence="1 2">
    <name type="scientific">Rhizobium acidisoli</name>
    <dbReference type="NCBI Taxonomy" id="1538158"/>
    <lineage>
        <taxon>Bacteria</taxon>
        <taxon>Pseudomonadati</taxon>
        <taxon>Pseudomonadota</taxon>
        <taxon>Alphaproteobacteria</taxon>
        <taxon>Hyphomicrobiales</taxon>
        <taxon>Rhizobiaceae</taxon>
        <taxon>Rhizobium/Agrobacterium group</taxon>
        <taxon>Rhizobium</taxon>
    </lineage>
</organism>
<dbReference type="EMBL" id="CP035001">
    <property type="protein sequence ID" value="QAS82305.1"/>
    <property type="molecule type" value="Genomic_DNA"/>
</dbReference>
<proteinExistence type="predicted"/>
<evidence type="ECO:0000313" key="1">
    <source>
        <dbReference type="EMBL" id="QAS82305.1"/>
    </source>
</evidence>
<keyword evidence="2" id="KW-1185">Reference proteome</keyword>
<geneLocation type="plasmid" evidence="2">
    <name>prapfh23c</name>
</geneLocation>
<evidence type="ECO:0000313" key="2">
    <source>
        <dbReference type="Proteomes" id="UP000220927"/>
    </source>
</evidence>
<sequence>MIRIIVPLLLAMELTGCASKSHPLPRCDGYSRRPINRAMWQWEDDNPARQRGNEEVPATGTGQVSYLEELLTEKPASLAHFDIAGSYRSCQEG</sequence>
<gene>
    <name evidence="1" type="ORF">CO657_31380</name>
</gene>
<name>A0AAE6C553_9HYPH</name>
<accession>A0AAE6C553</accession>
<reference evidence="1 2" key="1">
    <citation type="submission" date="2019-01" db="EMBL/GenBank/DDBJ databases">
        <title>Genomic insights into the origins and evolution of symbiotic genes in the Phaseolus vulgaris microsymbionts.</title>
        <authorList>
            <person name="Tong W."/>
        </authorList>
    </citation>
    <scope>NUCLEOTIDE SEQUENCE [LARGE SCALE GENOMIC DNA]</scope>
    <source>
        <strain evidence="1 2">FH23</strain>
        <plasmid evidence="2">prapfh23c</plasmid>
    </source>
</reference>
<evidence type="ECO:0008006" key="3">
    <source>
        <dbReference type="Google" id="ProtNLM"/>
    </source>
</evidence>
<dbReference type="AlphaFoldDB" id="A0AAE6C553"/>